<protein>
    <submittedName>
        <fullName evidence="1">Uncharacterized protein</fullName>
    </submittedName>
</protein>
<dbReference type="VEuPathDB" id="FungiDB:BLGHR1_14276"/>
<sequence>MSCLIAILLYTGLNSGIHNRLVLAHDNFAESFRMTYFLNFDQRFPELDEEIPIIKTPTTYREAGTYFSAYCSLEKDAFSIFLDVSRQLVKEIGDLRIPHKNNFEKEDFCFHQIESKFRAKKDPWICNKKVSVKNLKQNTCDERVVVKLAYDRRISLIRGFQFRNPFVNGQRPLVRLINPIEIKNYVEGGQFIRIGKYNGKTHALAWFQGNLHLFVWLEMKKSWKWKTLVSNVGYKGRFIIDFLRNTNPQIRNVMEKIDEVVKEYKDERQNIAISSQSEPREISSHHNQKLQSLMLEIYTSPAVPAVGHLYEWL</sequence>
<organism evidence="1 2">
    <name type="scientific">Blumeria hordei</name>
    <name type="common">Barley powdery mildew</name>
    <name type="synonym">Blumeria graminis f. sp. hordei</name>
    <dbReference type="NCBI Taxonomy" id="2867405"/>
    <lineage>
        <taxon>Eukaryota</taxon>
        <taxon>Fungi</taxon>
        <taxon>Dikarya</taxon>
        <taxon>Ascomycota</taxon>
        <taxon>Pezizomycotina</taxon>
        <taxon>Leotiomycetes</taxon>
        <taxon>Erysiphales</taxon>
        <taxon>Erysiphaceae</taxon>
        <taxon>Blumeria</taxon>
    </lineage>
</organism>
<evidence type="ECO:0000313" key="1">
    <source>
        <dbReference type="EMBL" id="SZF03484.1"/>
    </source>
</evidence>
<dbReference type="EMBL" id="UNSH01000051">
    <property type="protein sequence ID" value="SZF03484.1"/>
    <property type="molecule type" value="Genomic_DNA"/>
</dbReference>
<evidence type="ECO:0000313" key="2">
    <source>
        <dbReference type="Proteomes" id="UP000275772"/>
    </source>
</evidence>
<dbReference type="AlphaFoldDB" id="A0A383USZ4"/>
<proteinExistence type="predicted"/>
<accession>A0A383USZ4</accession>
<dbReference type="Proteomes" id="UP000275772">
    <property type="component" value="Unassembled WGS sequence"/>
</dbReference>
<reference evidence="1 2" key="1">
    <citation type="submission" date="2017-11" db="EMBL/GenBank/DDBJ databases">
        <authorList>
            <person name="Kracher B."/>
        </authorList>
    </citation>
    <scope>NUCLEOTIDE SEQUENCE [LARGE SCALE GENOMIC DNA]</scope>
    <source>
        <strain evidence="1 2">RACE1</strain>
    </source>
</reference>
<gene>
    <name evidence="1" type="ORF">BLGHR1_14276</name>
</gene>
<name>A0A383USZ4_BLUHO</name>